<dbReference type="PANTHER" id="PTHR43205">
    <property type="entry name" value="PROSTAGLANDIN REDUCTASE"/>
    <property type="match status" value="1"/>
</dbReference>
<organism evidence="1 2">
    <name type="scientific">Carpinus fangiana</name>
    <dbReference type="NCBI Taxonomy" id="176857"/>
    <lineage>
        <taxon>Eukaryota</taxon>
        <taxon>Viridiplantae</taxon>
        <taxon>Streptophyta</taxon>
        <taxon>Embryophyta</taxon>
        <taxon>Tracheophyta</taxon>
        <taxon>Spermatophyta</taxon>
        <taxon>Magnoliopsida</taxon>
        <taxon>eudicotyledons</taxon>
        <taxon>Gunneridae</taxon>
        <taxon>Pentapetalae</taxon>
        <taxon>rosids</taxon>
        <taxon>fabids</taxon>
        <taxon>Fagales</taxon>
        <taxon>Betulaceae</taxon>
        <taxon>Carpinus</taxon>
    </lineage>
</organism>
<protein>
    <recommendedName>
        <fullName evidence="3">Alcohol dehydrogenase-like C-terminal domain-containing protein</fullName>
    </recommendedName>
</protein>
<accession>A0A5N6L261</accession>
<gene>
    <name evidence="1" type="ORF">FH972_025624</name>
</gene>
<dbReference type="Gene3D" id="3.40.50.720">
    <property type="entry name" value="NAD(P)-binding Rossmann-like Domain"/>
    <property type="match status" value="1"/>
</dbReference>
<dbReference type="InterPro" id="IPR045010">
    <property type="entry name" value="MDR_fam"/>
</dbReference>
<evidence type="ECO:0008006" key="3">
    <source>
        <dbReference type="Google" id="ProtNLM"/>
    </source>
</evidence>
<dbReference type="OrthoDB" id="809632at2759"/>
<dbReference type="SUPFAM" id="SSF51735">
    <property type="entry name" value="NAD(P)-binding Rossmann-fold domains"/>
    <property type="match status" value="1"/>
</dbReference>
<evidence type="ECO:0000313" key="2">
    <source>
        <dbReference type="Proteomes" id="UP000327013"/>
    </source>
</evidence>
<dbReference type="EMBL" id="VIBQ01000061">
    <property type="protein sequence ID" value="KAB8551735.1"/>
    <property type="molecule type" value="Genomic_DNA"/>
</dbReference>
<dbReference type="PANTHER" id="PTHR43205:SF80">
    <property type="entry name" value="2-ALKENAL REDUCTASE (NADP(+)-DEPENDENT)-LIKE"/>
    <property type="match status" value="1"/>
</dbReference>
<dbReference type="InterPro" id="IPR036291">
    <property type="entry name" value="NAD(P)-bd_dom_sf"/>
</dbReference>
<reference evidence="1 2" key="1">
    <citation type="submission" date="2019-06" db="EMBL/GenBank/DDBJ databases">
        <title>A chromosomal-level reference genome of Carpinus fangiana (Coryloideae, Betulaceae).</title>
        <authorList>
            <person name="Yang X."/>
            <person name="Wang Z."/>
            <person name="Zhang L."/>
            <person name="Hao G."/>
            <person name="Liu J."/>
            <person name="Yang Y."/>
        </authorList>
    </citation>
    <scope>NUCLEOTIDE SEQUENCE [LARGE SCALE GENOMIC DNA]</scope>
    <source>
        <strain evidence="1">Cfa_2016G</strain>
        <tissue evidence="1">Leaf</tissue>
    </source>
</reference>
<dbReference type="Proteomes" id="UP000327013">
    <property type="component" value="Unassembled WGS sequence"/>
</dbReference>
<sequence>MGGAGNEEKAVVESEEWYLAAYAPGVPTSNHLKLCTVPLSLCIDSIPDRHLVVQNLLISVDPYLPDGIDVYFDNVGGKMLEVVLNHVNKHARIPVCGMISQYKEMWTEREGVRNLLNIVGKEVRMEGIMVLSYFNRFGDFAKEMQSYIKEGKISSKLKIYNGIESYLESLGSLFTSSNAGKVVIEVNSHV</sequence>
<comment type="caution">
    <text evidence="1">The sequence shown here is derived from an EMBL/GenBank/DDBJ whole genome shotgun (WGS) entry which is preliminary data.</text>
</comment>
<proteinExistence type="predicted"/>
<evidence type="ECO:0000313" key="1">
    <source>
        <dbReference type="EMBL" id="KAB8551735.1"/>
    </source>
</evidence>
<dbReference type="Gene3D" id="3.90.180.10">
    <property type="entry name" value="Medium-chain alcohol dehydrogenases, catalytic domain"/>
    <property type="match status" value="2"/>
</dbReference>
<dbReference type="AlphaFoldDB" id="A0A5N6L261"/>
<dbReference type="GO" id="GO:0032440">
    <property type="term" value="F:2-alkenal reductase [NAD(P)H] activity"/>
    <property type="evidence" value="ECO:0007669"/>
    <property type="project" value="TreeGrafter"/>
</dbReference>
<name>A0A5N6L261_9ROSI</name>
<keyword evidence="2" id="KW-1185">Reference proteome</keyword>